<dbReference type="Proteomes" id="UP000827284">
    <property type="component" value="Unassembled WGS sequence"/>
</dbReference>
<feature type="compositionally biased region" description="Low complexity" evidence="1">
    <location>
        <begin position="1273"/>
        <end position="1293"/>
    </location>
</feature>
<proteinExistence type="predicted"/>
<evidence type="ECO:0000256" key="1">
    <source>
        <dbReference type="SAM" id="MobiDB-lite"/>
    </source>
</evidence>
<feature type="compositionally biased region" description="Polar residues" evidence="1">
    <location>
        <begin position="1108"/>
        <end position="1119"/>
    </location>
</feature>
<feature type="compositionally biased region" description="Polar residues" evidence="1">
    <location>
        <begin position="1231"/>
        <end position="1246"/>
    </location>
</feature>
<feature type="region of interest" description="Disordered" evidence="1">
    <location>
        <begin position="637"/>
        <end position="694"/>
    </location>
</feature>
<feature type="compositionally biased region" description="Polar residues" evidence="1">
    <location>
        <begin position="984"/>
        <end position="993"/>
    </location>
</feature>
<feature type="compositionally biased region" description="Low complexity" evidence="1">
    <location>
        <begin position="662"/>
        <end position="684"/>
    </location>
</feature>
<sequence length="1320" mass="143889">MSGGNKEWVHQIPLVKDKHHQHQPQDPVQLSAHGAVLHKPSARNTPMLSFQPHHTEISTDRPSVSGRLLLHIPKIPHKKFHFVSLALHLRLKEAIGWTRQDLVTFELEKQGWSQTVWEKKMQLAFQDRQVEEGDEIYVAVIREPSKHSNSEGLGAGRIEIPADEWRWEWLLPVTDQEVRPESFEGSMGNVWYELEAKCLFRWDDVDQDGNARTPNVLCTANASASFAEPKLGHNHGHGLDRVQSGSSLLKGFEGPTRSLANAFGKLRVGQKTKKIQQAGDFKVGNQHDEFIKQSLRKRNETLLQAEALNSITDAHPQDPDNPNHELLPFLIRKILKLYFIKPPPNTSSNPSFFLPPPSMALPTLPGTRRLKAIIPNARIQVQIQIPSLIPIRGYAQTSQLIPDPKKGGLVLTKQGQQHSLFGDPQNKPPPQEGLSLHPRGLEINPRYLDNFQVALTVRKVTEQDINKNEQLKKRLQNVTSLPTHVSASAGRKQLLSETQHPPGVSVAGQHSQVSGSEIVSGTPVSSTAPIMTPQRRAWRRELRVRKVKCEFWQKESCRIPTSSSSSGSRTIKFALAPAFTYSDKEQERERMRSSMQLQRTHGPPQPAATVFWDNTAMTNSPPMENVDTESIFSMATRPLHPNSLSGHQLPTTTRGYGEEPVASHSASPSILPSSPSSALQLSHHTSPQNDSLHPSKPFMLLIPIPLDSPRLRQTFSWPSVETPSPLKKKSLDTTPLYMPNARSPRTRSASSPAGDGSAGYPTTQAIYNMAMMGTNVSPVNNEPAGCMDEAVASRSSGWGTVGSEGLDELEYSGERKQGKTGIAAIEESHQFAGMTRARDKAYDVDDTDIAPQELFNRSYRQYNHGSAHGPQTGEGGYRGPTAAQHAAIKSRIEVKHYLSFRLSIDVLEHEGEFEQDYKDLDLEAIEEHQLQLVKIRQELSAYGSNIIGDSISKGDRLSSWKDMPDDDGVLGPRSAHNGKFSAPEGTSSTLSEHTSATASVHTTSSAGSASAVTTSAVPLTSTTMQPALTFLNSTAGLLDPDSDFDFQQRTSGIRATSSISSQSGQSATYSIGAGGGPMAVVAGALEALKKKASSTALNAKTSLVAAGSNSDGLSQQQYHSKVPASSSHQFQPSFHQRTKSSAVQVKKLKDFVIRVPVTVVIQVDDLSQVGAADRQGASSDSGTQDHLLGEGGTFTEHDHSHSGDGIEADTHGETAPSCRNSMTDENGAPGTWQNLEKNGVSGTANQGPIAAIDATHLRTNAQQITERQATAFSSSESDSVVSSGPGSEFKSSSTVDSIENDYGEDDDAEYVEAQFIPDHL</sequence>
<feature type="region of interest" description="Disordered" evidence="1">
    <location>
        <begin position="863"/>
        <end position="882"/>
    </location>
</feature>
<comment type="caution">
    <text evidence="2">The sequence shown here is derived from an EMBL/GenBank/DDBJ whole genome shotgun (WGS) entry which is preliminary data.</text>
</comment>
<feature type="region of interest" description="Disordered" evidence="1">
    <location>
        <begin position="1170"/>
        <end position="1246"/>
    </location>
</feature>
<evidence type="ECO:0000313" key="3">
    <source>
        <dbReference type="Proteomes" id="UP000827284"/>
    </source>
</evidence>
<dbReference type="EMBL" id="BQFW01000012">
    <property type="protein sequence ID" value="GJJ76333.1"/>
    <property type="molecule type" value="Genomic_DNA"/>
</dbReference>
<feature type="compositionally biased region" description="Low complexity" evidence="1">
    <location>
        <begin position="739"/>
        <end position="759"/>
    </location>
</feature>
<organism evidence="2 3">
    <name type="scientific">Entomortierella parvispora</name>
    <dbReference type="NCBI Taxonomy" id="205924"/>
    <lineage>
        <taxon>Eukaryota</taxon>
        <taxon>Fungi</taxon>
        <taxon>Fungi incertae sedis</taxon>
        <taxon>Mucoromycota</taxon>
        <taxon>Mortierellomycotina</taxon>
        <taxon>Mortierellomycetes</taxon>
        <taxon>Mortierellales</taxon>
        <taxon>Mortierellaceae</taxon>
        <taxon>Entomortierella</taxon>
    </lineage>
</organism>
<keyword evidence="3" id="KW-1185">Reference proteome</keyword>
<feature type="compositionally biased region" description="Acidic residues" evidence="1">
    <location>
        <begin position="1298"/>
        <end position="1310"/>
    </location>
</feature>
<feature type="region of interest" description="Disordered" evidence="1">
    <location>
        <begin position="716"/>
        <end position="759"/>
    </location>
</feature>
<name>A0A9P3HGW1_9FUNG</name>
<feature type="compositionally biased region" description="Polar residues" evidence="1">
    <location>
        <begin position="642"/>
        <end position="654"/>
    </location>
</feature>
<reference evidence="2" key="2">
    <citation type="journal article" date="2022" name="Microbiol. Resour. Announc.">
        <title>Whole-Genome Sequence of Entomortierella parvispora E1425, a Mucoromycotan Fungus Associated with Burkholderiaceae-Related Endosymbiotic Bacteria.</title>
        <authorList>
            <person name="Herlambang A."/>
            <person name="Guo Y."/>
            <person name="Takashima Y."/>
            <person name="Narisawa K."/>
            <person name="Ohta H."/>
            <person name="Nishizawa T."/>
        </authorList>
    </citation>
    <scope>NUCLEOTIDE SEQUENCE</scope>
    <source>
        <strain evidence="2">E1425</strain>
    </source>
</reference>
<protein>
    <submittedName>
        <fullName evidence="2">Uncharacterized protein</fullName>
    </submittedName>
</protein>
<feature type="region of interest" description="Disordered" evidence="1">
    <location>
        <begin position="1270"/>
        <end position="1310"/>
    </location>
</feature>
<feature type="compositionally biased region" description="Low complexity" evidence="1">
    <location>
        <begin position="994"/>
        <end position="1011"/>
    </location>
</feature>
<gene>
    <name evidence="2" type="ORF">EMPS_08692</name>
</gene>
<feature type="region of interest" description="Disordered" evidence="1">
    <location>
        <begin position="955"/>
        <end position="1011"/>
    </location>
</feature>
<evidence type="ECO:0000313" key="2">
    <source>
        <dbReference type="EMBL" id="GJJ76333.1"/>
    </source>
</evidence>
<reference evidence="2" key="1">
    <citation type="submission" date="2021-11" db="EMBL/GenBank/DDBJ databases">
        <authorList>
            <person name="Herlambang A."/>
            <person name="Guo Y."/>
            <person name="Takashima Y."/>
            <person name="Nishizawa T."/>
        </authorList>
    </citation>
    <scope>NUCLEOTIDE SEQUENCE</scope>
    <source>
        <strain evidence="2">E1425</strain>
    </source>
</reference>
<accession>A0A9P3HGW1</accession>
<feature type="compositionally biased region" description="Low complexity" evidence="1">
    <location>
        <begin position="1125"/>
        <end position="1135"/>
    </location>
</feature>
<feature type="compositionally biased region" description="Basic and acidic residues" evidence="1">
    <location>
        <begin position="1195"/>
        <end position="1212"/>
    </location>
</feature>
<feature type="region of interest" description="Disordered" evidence="1">
    <location>
        <begin position="1108"/>
        <end position="1139"/>
    </location>
</feature>
<dbReference type="OrthoDB" id="2445928at2759"/>